<dbReference type="AlphaFoldDB" id="A0A1R3RGT3"/>
<sequence>MFAFTSKRQRDQEQDDFDGNATREKKKHRPLPLRASPTTLQFPSFQKSNRVVSRFGLSTPTPVESSDDDKDDNGVGRSVYDCAAQPWCLPMPTTARLQRCPPTSATQQDPQHLPHTLGANMDIDNGRETHDLQTAPITHSLVDYSLIISERPVAHAADDAVPPAQDSVAKGYHQSSASSMQRSALRDPYSTHDRVWWCGQRLPSPVSDHEDAMAISSKDSASDADMTYLSQPASPPPWDPGATADLQPPTGLADNLVRERSPTSASKKKIAFSMGYRADCEKCRRKVPGHYSHIIRS</sequence>
<reference evidence="4" key="2">
    <citation type="journal article" date="2017" name="Genome Biol.">
        <title>Comparative genomics reveals high biological diversity and specific adaptations in the industrially and medically important fungal genus Aspergillus.</title>
        <authorList>
            <person name="de Vries R.P."/>
            <person name="Riley R."/>
            <person name="Wiebenga A."/>
            <person name="Aguilar-Osorio G."/>
            <person name="Amillis S."/>
            <person name="Uchima C.A."/>
            <person name="Anderluh G."/>
            <person name="Asadollahi M."/>
            <person name="Askin M."/>
            <person name="Barry K."/>
            <person name="Battaglia E."/>
            <person name="Bayram O."/>
            <person name="Benocci T."/>
            <person name="Braus-Stromeyer S.A."/>
            <person name="Caldana C."/>
            <person name="Canovas D."/>
            <person name="Cerqueira G.C."/>
            <person name="Chen F."/>
            <person name="Chen W."/>
            <person name="Choi C."/>
            <person name="Clum A."/>
            <person name="Dos Santos R.A."/>
            <person name="Damasio A.R."/>
            <person name="Diallinas G."/>
            <person name="Emri T."/>
            <person name="Fekete E."/>
            <person name="Flipphi M."/>
            <person name="Freyberg S."/>
            <person name="Gallo A."/>
            <person name="Gournas C."/>
            <person name="Habgood R."/>
            <person name="Hainaut M."/>
            <person name="Harispe M.L."/>
            <person name="Henrissat B."/>
            <person name="Hilden K.S."/>
            <person name="Hope R."/>
            <person name="Hossain A."/>
            <person name="Karabika E."/>
            <person name="Karaffa L."/>
            <person name="Karanyi Z."/>
            <person name="Krasevec N."/>
            <person name="Kuo A."/>
            <person name="Kusch H."/>
            <person name="LaButti K."/>
            <person name="Lagendijk E.L."/>
            <person name="Lapidus A."/>
            <person name="Levasseur A."/>
            <person name="Lindquist E."/>
            <person name="Lipzen A."/>
            <person name="Logrieco A.F."/>
            <person name="MacCabe A."/>
            <person name="Maekelae M.R."/>
            <person name="Malavazi I."/>
            <person name="Melin P."/>
            <person name="Meyer V."/>
            <person name="Mielnichuk N."/>
            <person name="Miskei M."/>
            <person name="Molnar A.P."/>
            <person name="Mule G."/>
            <person name="Ngan C.Y."/>
            <person name="Orejas M."/>
            <person name="Orosz E."/>
            <person name="Ouedraogo J.P."/>
            <person name="Overkamp K.M."/>
            <person name="Park H.-S."/>
            <person name="Perrone G."/>
            <person name="Piumi F."/>
            <person name="Punt P.J."/>
            <person name="Ram A.F."/>
            <person name="Ramon A."/>
            <person name="Rauscher S."/>
            <person name="Record E."/>
            <person name="Riano-Pachon D.M."/>
            <person name="Robert V."/>
            <person name="Roehrig J."/>
            <person name="Ruller R."/>
            <person name="Salamov A."/>
            <person name="Salih N.S."/>
            <person name="Samson R.A."/>
            <person name="Sandor E."/>
            <person name="Sanguinetti M."/>
            <person name="Schuetze T."/>
            <person name="Sepcic K."/>
            <person name="Shelest E."/>
            <person name="Sherlock G."/>
            <person name="Sophianopoulou V."/>
            <person name="Squina F.M."/>
            <person name="Sun H."/>
            <person name="Susca A."/>
            <person name="Todd R.B."/>
            <person name="Tsang A."/>
            <person name="Unkles S.E."/>
            <person name="van de Wiele N."/>
            <person name="van Rossen-Uffink D."/>
            <person name="Oliveira J.V."/>
            <person name="Vesth T.C."/>
            <person name="Visser J."/>
            <person name="Yu J.-H."/>
            <person name="Zhou M."/>
            <person name="Andersen M.R."/>
            <person name="Archer D.B."/>
            <person name="Baker S.E."/>
            <person name="Benoit I."/>
            <person name="Brakhage A.A."/>
            <person name="Braus G.H."/>
            <person name="Fischer R."/>
            <person name="Frisvad J.C."/>
            <person name="Goldman G.H."/>
            <person name="Houbraken J."/>
            <person name="Oakley B."/>
            <person name="Pocsi I."/>
            <person name="Scazzocchio C."/>
            <person name="Seiboth B."/>
            <person name="vanKuyk P.A."/>
            <person name="Wortman J."/>
            <person name="Dyer P.S."/>
            <person name="Grigoriev I.V."/>
        </authorList>
    </citation>
    <scope>NUCLEOTIDE SEQUENCE [LARGE SCALE GENOMIC DNA]</scope>
    <source>
        <strain evidence="4">ITEM 5010</strain>
    </source>
</reference>
<dbReference type="Proteomes" id="UP000188318">
    <property type="component" value="Unassembled WGS sequence"/>
</dbReference>
<evidence type="ECO:0000313" key="3">
    <source>
        <dbReference type="EMBL" id="OOF93780.1"/>
    </source>
</evidence>
<reference evidence="2" key="1">
    <citation type="submission" date="2016-12" db="EMBL/GenBank/DDBJ databases">
        <authorList>
            <consortium name="DOE Joint Genome Institute"/>
            <person name="Riley R."/>
            <person name="Kuo A."/>
            <person name="Sun H."/>
            <person name="Pangilinan J."/>
            <person name="Culley D."/>
            <person name="Salamov A."/>
            <person name="Magnuson J."/>
            <person name="Bruno K."/>
            <person name="Henrissat B."/>
            <person name="Berka R."/>
            <person name="Tsang A."/>
            <person name="Barry K."/>
            <person name="lapidus A."/>
            <person name="Martin J."/>
            <person name="Lindquist E."/>
            <person name="Wang Z."/>
            <person name="Baker S."/>
            <person name="Grigoriev I."/>
            <person name="Nordberg H.P."/>
            <person name="Cantor M.N."/>
            <person name="Hua S.X."/>
        </authorList>
    </citation>
    <scope>NUCLEOTIDE SEQUENCE [LARGE SCALE GENOMIC DNA]</scope>
    <source>
        <strain evidence="2">ITEM 5010</strain>
    </source>
</reference>
<keyword evidence="4" id="KW-1185">Reference proteome</keyword>
<dbReference type="EMBL" id="KV907503">
    <property type="protein sequence ID" value="OOF93780.1"/>
    <property type="molecule type" value="Genomic_DNA"/>
</dbReference>
<evidence type="ECO:0000313" key="2">
    <source>
        <dbReference type="EMBL" id="OOF93695.1"/>
    </source>
</evidence>
<gene>
    <name evidence="3" type="ORF">ASPCADRAFT_132126</name>
    <name evidence="2" type="ORF">ASPCADRAFT_208981</name>
</gene>
<dbReference type="EMBL" id="KV907503">
    <property type="protein sequence ID" value="OOF93695.1"/>
    <property type="molecule type" value="Genomic_DNA"/>
</dbReference>
<feature type="region of interest" description="Disordered" evidence="1">
    <location>
        <begin position="217"/>
        <end position="264"/>
    </location>
</feature>
<accession>A0A1R3RGT3</accession>
<feature type="compositionally biased region" description="Polar residues" evidence="1">
    <location>
        <begin position="36"/>
        <end position="64"/>
    </location>
</feature>
<dbReference type="OMA" id="CQRRVPG"/>
<protein>
    <submittedName>
        <fullName evidence="2">Uncharacterized protein</fullName>
    </submittedName>
</protein>
<dbReference type="VEuPathDB" id="FungiDB:ASPCADRAFT_132126"/>
<evidence type="ECO:0000313" key="4">
    <source>
        <dbReference type="Proteomes" id="UP000188318"/>
    </source>
</evidence>
<organism evidence="2 4">
    <name type="scientific">Aspergillus carbonarius (strain ITEM 5010)</name>
    <dbReference type="NCBI Taxonomy" id="602072"/>
    <lineage>
        <taxon>Eukaryota</taxon>
        <taxon>Fungi</taxon>
        <taxon>Dikarya</taxon>
        <taxon>Ascomycota</taxon>
        <taxon>Pezizomycotina</taxon>
        <taxon>Eurotiomycetes</taxon>
        <taxon>Eurotiomycetidae</taxon>
        <taxon>Eurotiales</taxon>
        <taxon>Aspergillaceae</taxon>
        <taxon>Aspergillus</taxon>
        <taxon>Aspergillus subgen. Circumdati</taxon>
    </lineage>
</organism>
<feature type="region of interest" description="Disordered" evidence="1">
    <location>
        <begin position="1"/>
        <end position="77"/>
    </location>
</feature>
<name>A0A1R3RGT3_ASPC5</name>
<dbReference type="OrthoDB" id="2446291at2759"/>
<proteinExistence type="predicted"/>
<evidence type="ECO:0000256" key="1">
    <source>
        <dbReference type="SAM" id="MobiDB-lite"/>
    </source>
</evidence>
<dbReference type="VEuPathDB" id="FungiDB:ASPCADRAFT_208981"/>